<evidence type="ECO:0000256" key="2">
    <source>
        <dbReference type="ARBA" id="ARBA00007688"/>
    </source>
</evidence>
<keyword evidence="4" id="KW-0804">Transcription</keyword>
<dbReference type="InterPro" id="IPR046344">
    <property type="entry name" value="TAF6_C_sf"/>
</dbReference>
<dbReference type="GO" id="GO:0016251">
    <property type="term" value="F:RNA polymerase II general transcription initiation factor activity"/>
    <property type="evidence" value="ECO:0007669"/>
    <property type="project" value="InterPro"/>
</dbReference>
<feature type="compositionally biased region" description="Low complexity" evidence="7">
    <location>
        <begin position="455"/>
        <end position="464"/>
    </location>
</feature>
<keyword evidence="9" id="KW-0396">Initiation factor</keyword>
<dbReference type="GO" id="GO:0051123">
    <property type="term" value="P:RNA polymerase II preinitiation complex assembly"/>
    <property type="evidence" value="ECO:0007669"/>
    <property type="project" value="TreeGrafter"/>
</dbReference>
<evidence type="ECO:0000259" key="8">
    <source>
        <dbReference type="SMART" id="SM00803"/>
    </source>
</evidence>
<dbReference type="EMBL" id="IACF01004693">
    <property type="protein sequence ID" value="LAB70282.1"/>
    <property type="molecule type" value="mRNA"/>
</dbReference>
<evidence type="ECO:0000256" key="1">
    <source>
        <dbReference type="ARBA" id="ARBA00004123"/>
    </source>
</evidence>
<dbReference type="GO" id="GO:0046982">
    <property type="term" value="F:protein heterodimerization activity"/>
    <property type="evidence" value="ECO:0007669"/>
    <property type="project" value="InterPro"/>
</dbReference>
<keyword evidence="5" id="KW-0539">Nucleus</keyword>
<evidence type="ECO:0000313" key="9">
    <source>
        <dbReference type="EMBL" id="LAB70282.1"/>
    </source>
</evidence>
<dbReference type="Gene3D" id="1.25.40.770">
    <property type="entry name" value="TAF6, C-terminal HEAT repeat domain"/>
    <property type="match status" value="1"/>
</dbReference>
<comment type="subcellular location">
    <subcellularLocation>
        <location evidence="1">Nucleus</location>
    </subcellularLocation>
</comment>
<protein>
    <recommendedName>
        <fullName evidence="6">Transcription initiation factor TFIID subunit 6</fullName>
    </recommendedName>
</protein>
<evidence type="ECO:0000256" key="7">
    <source>
        <dbReference type="SAM" id="MobiDB-lite"/>
    </source>
</evidence>
<dbReference type="Pfam" id="PF07571">
    <property type="entry name" value="TAF6_C"/>
    <property type="match status" value="1"/>
</dbReference>
<evidence type="ECO:0000256" key="6">
    <source>
        <dbReference type="ARBA" id="ARBA00040091"/>
    </source>
</evidence>
<dbReference type="Pfam" id="PF02969">
    <property type="entry name" value="TAF"/>
    <property type="match status" value="1"/>
</dbReference>
<dbReference type="CDD" id="cd22931">
    <property type="entry name" value="HFD_TAF6"/>
    <property type="match status" value="1"/>
</dbReference>
<dbReference type="GO" id="GO:0046695">
    <property type="term" value="C:SLIK (SAGA-like) complex"/>
    <property type="evidence" value="ECO:0007669"/>
    <property type="project" value="InterPro"/>
</dbReference>
<name>A0A2P2I8F5_9CRUS</name>
<dbReference type="CDD" id="cd08050">
    <property type="entry name" value="TAF6C"/>
    <property type="match status" value="1"/>
</dbReference>
<keyword evidence="3" id="KW-0805">Transcription regulation</keyword>
<feature type="region of interest" description="Disordered" evidence="7">
    <location>
        <begin position="455"/>
        <end position="479"/>
    </location>
</feature>
<dbReference type="PANTHER" id="PTHR10221">
    <property type="entry name" value="TRANSCRIPTION INITIATION FACTOR TFIID SUBUNIT 6"/>
    <property type="match status" value="1"/>
</dbReference>
<dbReference type="InterPro" id="IPR037796">
    <property type="entry name" value="TAF6"/>
</dbReference>
<dbReference type="GO" id="GO:0005669">
    <property type="term" value="C:transcription factor TFIID complex"/>
    <property type="evidence" value="ECO:0007669"/>
    <property type="project" value="InterPro"/>
</dbReference>
<evidence type="ECO:0000256" key="5">
    <source>
        <dbReference type="ARBA" id="ARBA00023242"/>
    </source>
</evidence>
<dbReference type="SMART" id="SM00803">
    <property type="entry name" value="TAF"/>
    <property type="match status" value="1"/>
</dbReference>
<dbReference type="Gene3D" id="1.10.20.10">
    <property type="entry name" value="Histone, subunit A"/>
    <property type="match status" value="1"/>
</dbReference>
<keyword evidence="9" id="KW-0648">Protein biosynthesis</keyword>
<dbReference type="GO" id="GO:0003743">
    <property type="term" value="F:translation initiation factor activity"/>
    <property type="evidence" value="ECO:0007669"/>
    <property type="project" value="UniProtKB-KW"/>
</dbReference>
<dbReference type="GO" id="GO:0000124">
    <property type="term" value="C:SAGA complex"/>
    <property type="evidence" value="ECO:0007669"/>
    <property type="project" value="InterPro"/>
</dbReference>
<comment type="similarity">
    <text evidence="2">Belongs to the TAF6 family.</text>
</comment>
<organism evidence="9">
    <name type="scientific">Hirondellea gigas</name>
    <dbReference type="NCBI Taxonomy" id="1518452"/>
    <lineage>
        <taxon>Eukaryota</taxon>
        <taxon>Metazoa</taxon>
        <taxon>Ecdysozoa</taxon>
        <taxon>Arthropoda</taxon>
        <taxon>Crustacea</taxon>
        <taxon>Multicrustacea</taxon>
        <taxon>Malacostraca</taxon>
        <taxon>Eumalacostraca</taxon>
        <taxon>Peracarida</taxon>
        <taxon>Amphipoda</taxon>
        <taxon>Amphilochidea</taxon>
        <taxon>Lysianassida</taxon>
        <taxon>Lysianassidira</taxon>
        <taxon>Lysianassoidea</taxon>
        <taxon>Lysianassidae</taxon>
        <taxon>Hirondellea</taxon>
    </lineage>
</organism>
<dbReference type="SUPFAM" id="SSF48371">
    <property type="entry name" value="ARM repeat"/>
    <property type="match status" value="1"/>
</dbReference>
<sequence length="591" mass="64004">MLDEVVVPSVVSLESIKIIGESIGISTLADDVARELADDVTFRLKCLVQDGLKFTQHGKRNKFTTSDFDNSLKAKNIEPVYGVVSSEHIPWRLTSGGGRELHFLEDKELEVADLVSQQLPKLPAAPCVKSHWLSIEGVQPAIPQNPAPVSKHLQKQDAVNPASKLAAAHSGDRNNRNIHGRGLKSVETVRVKQLATHELSAEQQLYYKEITEACVGSDEPKRGEALHSLSYDPGLHQMVARLCTFIAEGVRVNVVQRNLALLIYLMRMTKALLDNTTLYLEKYLHELTPSVLTCIVSRQLCLKPDMDNHWALRDFAARLMSQVCRHYNTTTNGLQTRITRVFCKCLNVDKTPLATVYGAVAGLCELGPEVTKALVVPKIRVLSGKLEQCMEGPSAYERNAAIHIRAMLLKSVPPVLKTNRNPPDLLSDYKSEFGYLGQQLQTNVIKLRQCPGSSSSSVVVSGPPTTMRTLGSPTSSPTPTRIMQQGVTGGLAGRAVVLAGKEAVPGVQQQQAGGQKLIIMSSRAPTTVAQGVESVAGLVKPATLPGLEASGLISTTHGVVTPSSVTSPSVLPPGSKFVLVKTEPKDDDYGM</sequence>
<dbReference type="PANTHER" id="PTHR10221:SF9">
    <property type="entry name" value="TRANSCRIPTION INITIATION FACTOR TFIID SUBUNIT 6"/>
    <property type="match status" value="1"/>
</dbReference>
<evidence type="ECO:0000256" key="4">
    <source>
        <dbReference type="ARBA" id="ARBA00023163"/>
    </source>
</evidence>
<accession>A0A2P2I8F5</accession>
<proteinExistence type="evidence at transcript level"/>
<dbReference type="InterPro" id="IPR011442">
    <property type="entry name" value="TAF6_C"/>
</dbReference>
<reference evidence="9" key="1">
    <citation type="journal article" date="2018" name="Biosci. Biotechnol. Biochem.">
        <title>Polysaccharide hydrolase of the hadal zone amphipods Hirondellea gigas.</title>
        <authorList>
            <person name="Kobayashi H."/>
            <person name="Nagahama T."/>
            <person name="Arai W."/>
            <person name="Sasagawa Y."/>
            <person name="Umeda M."/>
            <person name="Hayashi T."/>
            <person name="Nikaido I."/>
            <person name="Watanabe H."/>
            <person name="Oguri K."/>
            <person name="Kitazato H."/>
            <person name="Fujioka K."/>
            <person name="Kido Y."/>
            <person name="Takami H."/>
        </authorList>
    </citation>
    <scope>NUCLEOTIDE SEQUENCE</scope>
    <source>
        <tissue evidence="9">Whole body</tissue>
    </source>
</reference>
<feature type="domain" description="TATA box binding protein associated factor (TAF) histone-like fold" evidence="8">
    <location>
        <begin position="9"/>
        <end position="73"/>
    </location>
</feature>
<dbReference type="AlphaFoldDB" id="A0A2P2I8F5"/>
<dbReference type="InterPro" id="IPR009072">
    <property type="entry name" value="Histone-fold"/>
</dbReference>
<dbReference type="GO" id="GO:0003713">
    <property type="term" value="F:transcription coactivator activity"/>
    <property type="evidence" value="ECO:0007669"/>
    <property type="project" value="TreeGrafter"/>
</dbReference>
<evidence type="ECO:0000256" key="3">
    <source>
        <dbReference type="ARBA" id="ARBA00023015"/>
    </source>
</evidence>
<dbReference type="SUPFAM" id="SSF47113">
    <property type="entry name" value="Histone-fold"/>
    <property type="match status" value="1"/>
</dbReference>
<dbReference type="InterPro" id="IPR016024">
    <property type="entry name" value="ARM-type_fold"/>
</dbReference>
<dbReference type="FunFam" id="1.25.40.770:FF:000001">
    <property type="entry name" value="Transcription initiation factor TFIID subunit 6"/>
    <property type="match status" value="1"/>
</dbReference>
<dbReference type="InterPro" id="IPR004823">
    <property type="entry name" value="TAF_TATA-bd_Histone-like_dom"/>
</dbReference>